<protein>
    <recommendedName>
        <fullName evidence="3">Ras family protein</fullName>
    </recommendedName>
</protein>
<dbReference type="PROSITE" id="PS51419">
    <property type="entry name" value="RAB"/>
    <property type="match status" value="1"/>
</dbReference>
<dbReference type="InterPro" id="IPR027417">
    <property type="entry name" value="P-loop_NTPase"/>
</dbReference>
<dbReference type="GeneID" id="14882563"/>
<reference evidence="1 2" key="1">
    <citation type="submission" date="2012-10" db="EMBL/GenBank/DDBJ databases">
        <authorList>
            <person name="Zafar N."/>
            <person name="Inman J."/>
            <person name="Hall N."/>
            <person name="Lorenzi H."/>
            <person name="Caler E."/>
        </authorList>
    </citation>
    <scope>NUCLEOTIDE SEQUENCE [LARGE SCALE GENOMIC DNA]</scope>
    <source>
        <strain evidence="1 2">IP1</strain>
    </source>
</reference>
<dbReference type="VEuPathDB" id="AmoebaDB:EIN_077260"/>
<keyword evidence="2" id="KW-1185">Reference proteome</keyword>
<dbReference type="KEGG" id="eiv:EIN_077260"/>
<evidence type="ECO:0008006" key="3">
    <source>
        <dbReference type="Google" id="ProtNLM"/>
    </source>
</evidence>
<dbReference type="SUPFAM" id="SSF52540">
    <property type="entry name" value="P-loop containing nucleoside triphosphate hydrolases"/>
    <property type="match status" value="1"/>
</dbReference>
<dbReference type="GO" id="GO:0003924">
    <property type="term" value="F:GTPase activity"/>
    <property type="evidence" value="ECO:0007669"/>
    <property type="project" value="InterPro"/>
</dbReference>
<dbReference type="Gene3D" id="3.40.50.300">
    <property type="entry name" value="P-loop containing nucleotide triphosphate hydrolases"/>
    <property type="match status" value="1"/>
</dbReference>
<dbReference type="GO" id="GO:0005525">
    <property type="term" value="F:GTP binding"/>
    <property type="evidence" value="ECO:0007669"/>
    <property type="project" value="InterPro"/>
</dbReference>
<evidence type="ECO:0000313" key="1">
    <source>
        <dbReference type="EMBL" id="ELP83581.1"/>
    </source>
</evidence>
<sequence>MILPIDASETYYNNHPVRMISQSTIRGKSAILIIYSLRDVGTLNEVDNYIKAIEKNVRKTNERLTNDVIDMSDLFYQPILCVVGNQRDEEDKIQVSQREIVKKMKCTQTRFYEMSALKRDGVFYVIDDVTKRSLLKRRYEQSILNEVENTATPHFGKQSHSKENKCVLI</sequence>
<dbReference type="AlphaFoldDB" id="A0A0A1TUC9"/>
<name>A0A0A1TUC9_ENTIV</name>
<dbReference type="InterPro" id="IPR001806">
    <property type="entry name" value="Small_GTPase"/>
</dbReference>
<evidence type="ECO:0000313" key="2">
    <source>
        <dbReference type="Proteomes" id="UP000014680"/>
    </source>
</evidence>
<dbReference type="Pfam" id="PF00071">
    <property type="entry name" value="Ras"/>
    <property type="match status" value="1"/>
</dbReference>
<dbReference type="Proteomes" id="UP000014680">
    <property type="component" value="Unassembled WGS sequence"/>
</dbReference>
<gene>
    <name evidence="1" type="ORF">EIN_077260</name>
</gene>
<organism evidence="1 2">
    <name type="scientific">Entamoeba invadens IP1</name>
    <dbReference type="NCBI Taxonomy" id="370355"/>
    <lineage>
        <taxon>Eukaryota</taxon>
        <taxon>Amoebozoa</taxon>
        <taxon>Evosea</taxon>
        <taxon>Archamoebae</taxon>
        <taxon>Mastigamoebida</taxon>
        <taxon>Entamoebidae</taxon>
        <taxon>Entamoeba</taxon>
    </lineage>
</organism>
<dbReference type="EMBL" id="KB207261">
    <property type="protein sequence ID" value="ELP83581.1"/>
    <property type="molecule type" value="Genomic_DNA"/>
</dbReference>
<dbReference type="RefSeq" id="XP_004182927.1">
    <property type="nucleotide sequence ID" value="XM_004182879.1"/>
</dbReference>
<accession>A0A0A1TUC9</accession>
<proteinExistence type="predicted"/>